<gene>
    <name evidence="2" type="ORF">MVEN_01975300</name>
</gene>
<dbReference type="Gene3D" id="2.60.40.640">
    <property type="match status" value="1"/>
</dbReference>
<evidence type="ECO:0008006" key="4">
    <source>
        <dbReference type="Google" id="ProtNLM"/>
    </source>
</evidence>
<comment type="caution">
    <text evidence="2">The sequence shown here is derived from an EMBL/GenBank/DDBJ whole genome shotgun (WGS) entry which is preliminary data.</text>
</comment>
<evidence type="ECO:0000256" key="1">
    <source>
        <dbReference type="SAM" id="MobiDB-lite"/>
    </source>
</evidence>
<sequence length="428" mass="47518">MEPPPYDSLADAPLLSSNDGASSEPPAYDRRLTPPIAIQLGELREFTSEIPTGDGIPWAILTISGDRRLSKTMPIVLEGSNLVGSVKFLLQSSESIHAVCILIRGELKDGAATIPFFKSKHTLWPVEGTSQVSTKFKKGNYNWPFSLSIPATVVKEGKTFRLPQFSDHLAIFRIQYVAELRVVRGKLRPDDKVARTFGYFSMQQPGPPSALRQLAYQENSPLLGPTADHEGWTSQSASVKGDLFSSRQIELKFTLSLATPLSYTRTTCIPCALTINTEDAHAFDLLTTPAACMVYLERISRRNDEKLDWSQTVEPCGRAVFHPSTEGAPDYSARRLMGEIHLRADLQPSFAIFGFRVKYAVVVFPFQAAGFKPLESGPVLRQDVEIVTRYAPGPRQKMYTAPSQETWNVAINHYYQPLAQQSTSSNFV</sequence>
<reference evidence="2" key="1">
    <citation type="submission" date="2020-05" db="EMBL/GenBank/DDBJ databases">
        <title>Mycena genomes resolve the evolution of fungal bioluminescence.</title>
        <authorList>
            <person name="Tsai I.J."/>
        </authorList>
    </citation>
    <scope>NUCLEOTIDE SEQUENCE</scope>
    <source>
        <strain evidence="2">CCC161011</strain>
    </source>
</reference>
<keyword evidence="3" id="KW-1185">Reference proteome</keyword>
<proteinExistence type="predicted"/>
<accession>A0A8H6XEA1</accession>
<name>A0A8H6XEA1_9AGAR</name>
<evidence type="ECO:0000313" key="2">
    <source>
        <dbReference type="EMBL" id="KAF7338991.1"/>
    </source>
</evidence>
<feature type="region of interest" description="Disordered" evidence="1">
    <location>
        <begin position="1"/>
        <end position="30"/>
    </location>
</feature>
<dbReference type="OrthoDB" id="3261578at2759"/>
<dbReference type="EMBL" id="JACAZI010000020">
    <property type="protein sequence ID" value="KAF7338991.1"/>
    <property type="molecule type" value="Genomic_DNA"/>
</dbReference>
<organism evidence="2 3">
    <name type="scientific">Mycena venus</name>
    <dbReference type="NCBI Taxonomy" id="2733690"/>
    <lineage>
        <taxon>Eukaryota</taxon>
        <taxon>Fungi</taxon>
        <taxon>Dikarya</taxon>
        <taxon>Basidiomycota</taxon>
        <taxon>Agaricomycotina</taxon>
        <taxon>Agaricomycetes</taxon>
        <taxon>Agaricomycetidae</taxon>
        <taxon>Agaricales</taxon>
        <taxon>Marasmiineae</taxon>
        <taxon>Mycenaceae</taxon>
        <taxon>Mycena</taxon>
    </lineage>
</organism>
<evidence type="ECO:0000313" key="3">
    <source>
        <dbReference type="Proteomes" id="UP000620124"/>
    </source>
</evidence>
<protein>
    <recommendedName>
        <fullName evidence="4">Arrestin-like N-terminal domain-containing protein</fullName>
    </recommendedName>
</protein>
<dbReference type="AlphaFoldDB" id="A0A8H6XEA1"/>
<dbReference type="InterPro" id="IPR014752">
    <property type="entry name" value="Arrestin-like_C"/>
</dbReference>
<dbReference type="Proteomes" id="UP000620124">
    <property type="component" value="Unassembled WGS sequence"/>
</dbReference>